<gene>
    <name evidence="1" type="ORF">PLEPLA_LOCUS31219</name>
</gene>
<organism evidence="1 2">
    <name type="scientific">Pleuronectes platessa</name>
    <name type="common">European plaice</name>
    <dbReference type="NCBI Taxonomy" id="8262"/>
    <lineage>
        <taxon>Eukaryota</taxon>
        <taxon>Metazoa</taxon>
        <taxon>Chordata</taxon>
        <taxon>Craniata</taxon>
        <taxon>Vertebrata</taxon>
        <taxon>Euteleostomi</taxon>
        <taxon>Actinopterygii</taxon>
        <taxon>Neopterygii</taxon>
        <taxon>Teleostei</taxon>
        <taxon>Neoteleostei</taxon>
        <taxon>Acanthomorphata</taxon>
        <taxon>Carangaria</taxon>
        <taxon>Pleuronectiformes</taxon>
        <taxon>Pleuronectoidei</taxon>
        <taxon>Pleuronectidae</taxon>
        <taxon>Pleuronectes</taxon>
    </lineage>
</organism>
<evidence type="ECO:0000313" key="1">
    <source>
        <dbReference type="EMBL" id="CAB1443503.1"/>
    </source>
</evidence>
<keyword evidence="2" id="KW-1185">Reference proteome</keyword>
<dbReference type="Proteomes" id="UP001153269">
    <property type="component" value="Unassembled WGS sequence"/>
</dbReference>
<sequence length="132" mass="14874">MFMVGDCVLKKFVVGAQFVSGTAGIFRHDLPFPSPSNCACVNLGLDSQNFNSLHVLAMLNVEKRGRTRRTSDMSAAASPLHQIQPDPLIDVRLTASVYAPDRILEWTFHYSMRHRQGPLVFSIERNREEIKT</sequence>
<reference evidence="1" key="1">
    <citation type="submission" date="2020-03" db="EMBL/GenBank/DDBJ databases">
        <authorList>
            <person name="Weist P."/>
        </authorList>
    </citation>
    <scope>NUCLEOTIDE SEQUENCE</scope>
</reference>
<proteinExistence type="predicted"/>
<protein>
    <submittedName>
        <fullName evidence="1">Uncharacterized protein</fullName>
    </submittedName>
</protein>
<accession>A0A9N7YXF5</accession>
<comment type="caution">
    <text evidence="1">The sequence shown here is derived from an EMBL/GenBank/DDBJ whole genome shotgun (WGS) entry which is preliminary data.</text>
</comment>
<evidence type="ECO:0000313" key="2">
    <source>
        <dbReference type="Proteomes" id="UP001153269"/>
    </source>
</evidence>
<dbReference type="AlphaFoldDB" id="A0A9N7YXF5"/>
<dbReference type="EMBL" id="CADEAL010003112">
    <property type="protein sequence ID" value="CAB1443503.1"/>
    <property type="molecule type" value="Genomic_DNA"/>
</dbReference>
<name>A0A9N7YXF5_PLEPL</name>